<comment type="similarity">
    <text evidence="1 4">Belongs to the eukaryotic ribosomal protein eL13 family.</text>
</comment>
<dbReference type="PROSITE" id="PS01104">
    <property type="entry name" value="RIBOSOMAL_L13E"/>
    <property type="match status" value="1"/>
</dbReference>
<evidence type="ECO:0000256" key="3">
    <source>
        <dbReference type="ARBA" id="ARBA00023274"/>
    </source>
</evidence>
<keyword evidence="3 4" id="KW-0687">Ribonucleoprotein</keyword>
<dbReference type="Pfam" id="PF01294">
    <property type="entry name" value="Ribosomal_L13e"/>
    <property type="match status" value="1"/>
</dbReference>
<dbReference type="GO" id="GO:0003735">
    <property type="term" value="F:structural constituent of ribosome"/>
    <property type="evidence" value="ECO:0007669"/>
    <property type="project" value="InterPro"/>
</dbReference>
<feature type="non-terminal residue" evidence="5">
    <location>
        <position position="1"/>
    </location>
</feature>
<accession>A0A1D1XXB9</accession>
<keyword evidence="2 4" id="KW-0689">Ribosomal protein</keyword>
<protein>
    <recommendedName>
        <fullName evidence="4">60S ribosomal protein L13</fullName>
    </recommendedName>
</protein>
<dbReference type="GO" id="GO:0003723">
    <property type="term" value="F:RNA binding"/>
    <property type="evidence" value="ECO:0007669"/>
    <property type="project" value="TreeGrafter"/>
</dbReference>
<dbReference type="InterPro" id="IPR018256">
    <property type="entry name" value="Ribosomal_eL13_CS"/>
</dbReference>
<evidence type="ECO:0000256" key="4">
    <source>
        <dbReference type="RuleBase" id="RU000572"/>
    </source>
</evidence>
<name>A0A1D1XXB9_9ARAE</name>
<evidence type="ECO:0000313" key="5">
    <source>
        <dbReference type="EMBL" id="JAT47022.1"/>
    </source>
</evidence>
<evidence type="ECO:0000256" key="2">
    <source>
        <dbReference type="ARBA" id="ARBA00022980"/>
    </source>
</evidence>
<proteinExistence type="inferred from homology"/>
<dbReference type="FunFam" id="1.20.5.110:FF:000003">
    <property type="entry name" value="60S ribosomal protein L13"/>
    <property type="match status" value="1"/>
</dbReference>
<sequence length="239" mass="27804">SHQSIHPHPSVYLFCTFANLPYSSFPYNLPFALTKKGRTMKHNNQLPNAHFHKDWQLRVKTWFDQPGRKKRRRLNRIKKAARIAPRPVELLRPAVRCPTIRYNMKLRAGRGFTLDELKSAGINRREALAIGIPVDHRRKNRSVESLELNVARLKTYKSKLIIFPKKSSTAELAQAKQIKGPVLAIEQTWVTENARKVTEEEKKFDAYSTLRKARSDARLVGVREMRRKAKEEEEANKKK</sequence>
<dbReference type="EMBL" id="GDJX01020914">
    <property type="protein sequence ID" value="JAT47022.1"/>
    <property type="molecule type" value="Transcribed_RNA"/>
</dbReference>
<gene>
    <name evidence="5" type="primary">rpl13_6</name>
    <name evidence="5" type="ORF">g.22204</name>
</gene>
<dbReference type="PANTHER" id="PTHR11722:SF0">
    <property type="entry name" value="LARGE RIBOSOMAL SUBUNIT PROTEIN EL13"/>
    <property type="match status" value="1"/>
</dbReference>
<dbReference type="InterPro" id="IPR001380">
    <property type="entry name" value="Ribosomal_eL13"/>
</dbReference>
<dbReference type="HAMAP" id="MF_00499">
    <property type="entry name" value="Ribosomal_eL13"/>
    <property type="match status" value="1"/>
</dbReference>
<organism evidence="5">
    <name type="scientific">Anthurium amnicola</name>
    <dbReference type="NCBI Taxonomy" id="1678845"/>
    <lineage>
        <taxon>Eukaryota</taxon>
        <taxon>Viridiplantae</taxon>
        <taxon>Streptophyta</taxon>
        <taxon>Embryophyta</taxon>
        <taxon>Tracheophyta</taxon>
        <taxon>Spermatophyta</taxon>
        <taxon>Magnoliopsida</taxon>
        <taxon>Liliopsida</taxon>
        <taxon>Araceae</taxon>
        <taxon>Pothoideae</taxon>
        <taxon>Potheae</taxon>
        <taxon>Anthurium</taxon>
    </lineage>
</organism>
<dbReference type="PANTHER" id="PTHR11722">
    <property type="entry name" value="60S RIBOSOMAL PROTEIN L13"/>
    <property type="match status" value="1"/>
</dbReference>
<dbReference type="GO" id="GO:0022625">
    <property type="term" value="C:cytosolic large ribosomal subunit"/>
    <property type="evidence" value="ECO:0007669"/>
    <property type="project" value="TreeGrafter"/>
</dbReference>
<dbReference type="AlphaFoldDB" id="A0A1D1XXB9"/>
<evidence type="ECO:0000256" key="1">
    <source>
        <dbReference type="ARBA" id="ARBA00005640"/>
    </source>
</evidence>
<dbReference type="GO" id="GO:0006412">
    <property type="term" value="P:translation"/>
    <property type="evidence" value="ECO:0007669"/>
    <property type="project" value="InterPro"/>
</dbReference>
<dbReference type="Gene3D" id="1.20.5.110">
    <property type="match status" value="1"/>
</dbReference>
<reference evidence="5" key="1">
    <citation type="submission" date="2015-07" db="EMBL/GenBank/DDBJ databases">
        <title>Transcriptome Assembly of Anthurium amnicola.</title>
        <authorList>
            <person name="Suzuki J."/>
        </authorList>
    </citation>
    <scope>NUCLEOTIDE SEQUENCE</scope>
</reference>